<dbReference type="Proteomes" id="UP000009374">
    <property type="component" value="Unassembled WGS sequence"/>
</dbReference>
<keyword evidence="3" id="KW-1185">Reference proteome</keyword>
<dbReference type="CDD" id="cd00009">
    <property type="entry name" value="AAA"/>
    <property type="match status" value="1"/>
</dbReference>
<organism evidence="2 3">
    <name type="scientific">Leptospirillum ferrodiazotrophum</name>
    <dbReference type="NCBI Taxonomy" id="412449"/>
    <lineage>
        <taxon>Bacteria</taxon>
        <taxon>Pseudomonadati</taxon>
        <taxon>Nitrospirota</taxon>
        <taxon>Nitrospiria</taxon>
        <taxon>Nitrospirales</taxon>
        <taxon>Nitrospiraceae</taxon>
        <taxon>Leptospirillum</taxon>
    </lineage>
</organism>
<gene>
    <name evidence="2" type="ORF">UBAL3_94170063</name>
</gene>
<dbReference type="InterPro" id="IPR027417">
    <property type="entry name" value="P-loop_NTPase"/>
</dbReference>
<evidence type="ECO:0000313" key="3">
    <source>
        <dbReference type="Proteomes" id="UP000009374"/>
    </source>
</evidence>
<dbReference type="EMBL" id="GG693877">
    <property type="protein sequence ID" value="EES52458.1"/>
    <property type="molecule type" value="Genomic_DNA"/>
</dbReference>
<dbReference type="PANTHER" id="PTHR42935">
    <property type="entry name" value="SLR0930 PROTEIN"/>
    <property type="match status" value="1"/>
</dbReference>
<dbReference type="Pfam" id="PF05673">
    <property type="entry name" value="DUF815"/>
    <property type="match status" value="1"/>
</dbReference>
<protein>
    <submittedName>
        <fullName evidence="2">AAA ATPase</fullName>
    </submittedName>
</protein>
<proteinExistence type="predicted"/>
<dbReference type="PANTHER" id="PTHR42935:SF1">
    <property type="entry name" value="SLR0930 PROTEIN"/>
    <property type="match status" value="1"/>
</dbReference>
<name>C6HYA7_9BACT</name>
<reference evidence="2 3" key="1">
    <citation type="journal article" date="2009" name="Appl. Environ. Microbiol.">
        <title>Community genomic and proteomic analyses of chemoautotrophic iron-oxidizing "Leptospirillum rubarum" (Group II) and "Leptospirillum ferrodiazotrophum" (Group III) bacteria in acid mine drainage biofilms.</title>
        <authorList>
            <person name="Goltsman D.S."/>
            <person name="Denef V.J."/>
            <person name="Singer S.W."/>
            <person name="VerBerkmoes N.C."/>
            <person name="Lefsrud M."/>
            <person name="Mueller R.S."/>
            <person name="Dick G.J."/>
            <person name="Sun C.L."/>
            <person name="Wheeler K.E."/>
            <person name="Zemla A."/>
            <person name="Baker B.J."/>
            <person name="Hauser L."/>
            <person name="Land M."/>
            <person name="Shah M.B."/>
            <person name="Thelen M.P."/>
            <person name="Hettich R.L."/>
            <person name="Banfield J.F."/>
        </authorList>
    </citation>
    <scope>NUCLEOTIDE SEQUENCE [LARGE SCALE GENOMIC DNA]</scope>
</reference>
<dbReference type="AlphaFoldDB" id="C6HYA7"/>
<dbReference type="InterPro" id="IPR003593">
    <property type="entry name" value="AAA+_ATPase"/>
</dbReference>
<evidence type="ECO:0000259" key="1">
    <source>
        <dbReference type="SMART" id="SM00382"/>
    </source>
</evidence>
<feature type="domain" description="AAA+ ATPase" evidence="1">
    <location>
        <begin position="66"/>
        <end position="210"/>
    </location>
</feature>
<evidence type="ECO:0000313" key="2">
    <source>
        <dbReference type="EMBL" id="EES52458.1"/>
    </source>
</evidence>
<dbReference type="InterPro" id="IPR008533">
    <property type="entry name" value="DUF815"/>
</dbReference>
<dbReference type="SUPFAM" id="SSF52540">
    <property type="entry name" value="P-loop containing nucleoside triphosphate hydrolases"/>
    <property type="match status" value="1"/>
</dbReference>
<accession>C6HYA7</accession>
<dbReference type="Gene3D" id="3.40.50.300">
    <property type="entry name" value="P-loop containing nucleotide triphosphate hydrolases"/>
    <property type="match status" value="1"/>
</dbReference>
<dbReference type="SMART" id="SM00382">
    <property type="entry name" value="AAA"/>
    <property type="match status" value="1"/>
</dbReference>
<sequence>MFDKIDEGRVLEGHHKALRLVSPPGLPPFLHAIHHPRAIFPEELWGQEPAAETLRKNLEGLLHGLPPLPALIHGHRGTGKTSLVLSLWNEWNRTPERPPLRLVQADVTGIPYIAPLVDLLSLRSEPYLLLLDDLAFSPRDSEFRQFKAFLDGGAMAPPDNLGLVVTTNIRNLLPESRSARGDSLHAEEEADDTHAIRDRFGIVLSFDEPDVATYLSIVLRKARLSGLLPPDPSEEELLSQMADWQAKSRETADVPADPPVRLLIAALAYSRGRGSRSGRTARQFVDLALRGLLRDIPDKISHNSSS</sequence>